<feature type="transmembrane region" description="Helical" evidence="1">
    <location>
        <begin position="80"/>
        <end position="99"/>
    </location>
</feature>
<feature type="transmembrane region" description="Helical" evidence="1">
    <location>
        <begin position="141"/>
        <end position="164"/>
    </location>
</feature>
<evidence type="ECO:0000313" key="3">
    <source>
        <dbReference type="Proteomes" id="UP000601435"/>
    </source>
</evidence>
<feature type="transmembrane region" description="Helical" evidence="1">
    <location>
        <begin position="111"/>
        <end position="129"/>
    </location>
</feature>
<organism evidence="2 3">
    <name type="scientific">Symbiodinium necroappetens</name>
    <dbReference type="NCBI Taxonomy" id="1628268"/>
    <lineage>
        <taxon>Eukaryota</taxon>
        <taxon>Sar</taxon>
        <taxon>Alveolata</taxon>
        <taxon>Dinophyceae</taxon>
        <taxon>Suessiales</taxon>
        <taxon>Symbiodiniaceae</taxon>
        <taxon>Symbiodinium</taxon>
    </lineage>
</organism>
<comment type="caution">
    <text evidence="2">The sequence shown here is derived from an EMBL/GenBank/DDBJ whole genome shotgun (WGS) entry which is preliminary data.</text>
</comment>
<keyword evidence="1" id="KW-0812">Transmembrane</keyword>
<dbReference type="AlphaFoldDB" id="A0A812M657"/>
<dbReference type="Proteomes" id="UP000601435">
    <property type="component" value="Unassembled WGS sequence"/>
</dbReference>
<accession>A0A812M657</accession>
<evidence type="ECO:0000256" key="1">
    <source>
        <dbReference type="SAM" id="Phobius"/>
    </source>
</evidence>
<reference evidence="2" key="1">
    <citation type="submission" date="2021-02" db="EMBL/GenBank/DDBJ databases">
        <authorList>
            <person name="Dougan E. K."/>
            <person name="Rhodes N."/>
            <person name="Thang M."/>
            <person name="Chan C."/>
        </authorList>
    </citation>
    <scope>NUCLEOTIDE SEQUENCE</scope>
</reference>
<keyword evidence="1" id="KW-1133">Transmembrane helix</keyword>
<keyword evidence="3" id="KW-1185">Reference proteome</keyword>
<evidence type="ECO:0000313" key="2">
    <source>
        <dbReference type="EMBL" id="CAE7259171.1"/>
    </source>
</evidence>
<keyword evidence="1" id="KW-0472">Membrane</keyword>
<dbReference type="OrthoDB" id="439767at2759"/>
<sequence length="226" mass="25219">MASEAHNSVGRHRSNGDEIHVISTLSLQVTPPHAQETQQLIASYACATGIVLIGSFYLWSTTVSSRSAFQFGALPFVWRHYHIILLTLEMVLFTTLVALKFNCLSMRAMNLAFACAMLLVSCLALPGMVDSNSMVCVSQFMFMFLFRLTCIPISGSTALVFLALGLNHWCLIWSLDIYLSEVKWYKAGRATEMYMALFSGVWPLCGSCQSESRHGRAYCPKPKLEH</sequence>
<dbReference type="EMBL" id="CAJNJA010010558">
    <property type="protein sequence ID" value="CAE7259171.1"/>
    <property type="molecule type" value="Genomic_DNA"/>
</dbReference>
<proteinExistence type="predicted"/>
<feature type="transmembrane region" description="Helical" evidence="1">
    <location>
        <begin position="41"/>
        <end position="60"/>
    </location>
</feature>
<name>A0A812M657_9DINO</name>
<protein>
    <submittedName>
        <fullName evidence="2">Uncharacterized protein</fullName>
    </submittedName>
</protein>
<gene>
    <name evidence="2" type="ORF">SNEC2469_LOCUS5855</name>
</gene>